<sequence length="51" mass="5331">PTAPPTMEPNKGRQPPALDIPSLGAYLGASRNLYAQSLPGTVTTLNAKPKE</sequence>
<dbReference type="Proteomes" id="UP000499080">
    <property type="component" value="Unassembled WGS sequence"/>
</dbReference>
<dbReference type="EMBL" id="BGPR01001644">
    <property type="protein sequence ID" value="GBM58633.1"/>
    <property type="molecule type" value="Genomic_DNA"/>
</dbReference>
<gene>
    <name evidence="2" type="ORF">AVEN_251906_1</name>
</gene>
<evidence type="ECO:0000313" key="3">
    <source>
        <dbReference type="Proteomes" id="UP000499080"/>
    </source>
</evidence>
<reference evidence="2 3" key="1">
    <citation type="journal article" date="2019" name="Sci. Rep.">
        <title>Orb-weaving spider Araneus ventricosus genome elucidates the spidroin gene catalogue.</title>
        <authorList>
            <person name="Kono N."/>
            <person name="Nakamura H."/>
            <person name="Ohtoshi R."/>
            <person name="Moran D.A.P."/>
            <person name="Shinohara A."/>
            <person name="Yoshida Y."/>
            <person name="Fujiwara M."/>
            <person name="Mori M."/>
            <person name="Tomita M."/>
            <person name="Arakawa K."/>
        </authorList>
    </citation>
    <scope>NUCLEOTIDE SEQUENCE [LARGE SCALE GENOMIC DNA]</scope>
</reference>
<keyword evidence="3" id="KW-1185">Reference proteome</keyword>
<accession>A0A4Y2GYV4</accession>
<organism evidence="2 3">
    <name type="scientific">Araneus ventricosus</name>
    <name type="common">Orbweaver spider</name>
    <name type="synonym">Epeira ventricosa</name>
    <dbReference type="NCBI Taxonomy" id="182803"/>
    <lineage>
        <taxon>Eukaryota</taxon>
        <taxon>Metazoa</taxon>
        <taxon>Ecdysozoa</taxon>
        <taxon>Arthropoda</taxon>
        <taxon>Chelicerata</taxon>
        <taxon>Arachnida</taxon>
        <taxon>Araneae</taxon>
        <taxon>Araneomorphae</taxon>
        <taxon>Entelegynae</taxon>
        <taxon>Araneoidea</taxon>
        <taxon>Araneidae</taxon>
        <taxon>Araneus</taxon>
    </lineage>
</organism>
<feature type="region of interest" description="Disordered" evidence="1">
    <location>
        <begin position="1"/>
        <end position="23"/>
    </location>
</feature>
<protein>
    <submittedName>
        <fullName evidence="2">Uncharacterized protein</fullName>
    </submittedName>
</protein>
<name>A0A4Y2GYV4_ARAVE</name>
<evidence type="ECO:0000313" key="2">
    <source>
        <dbReference type="EMBL" id="GBM58633.1"/>
    </source>
</evidence>
<proteinExistence type="predicted"/>
<evidence type="ECO:0000256" key="1">
    <source>
        <dbReference type="SAM" id="MobiDB-lite"/>
    </source>
</evidence>
<dbReference type="AlphaFoldDB" id="A0A4Y2GYV4"/>
<comment type="caution">
    <text evidence="2">The sequence shown here is derived from an EMBL/GenBank/DDBJ whole genome shotgun (WGS) entry which is preliminary data.</text>
</comment>
<feature type="non-terminal residue" evidence="2">
    <location>
        <position position="1"/>
    </location>
</feature>